<dbReference type="PANTHER" id="PTHR32071">
    <property type="entry name" value="TRANSCRIPTIONAL REGULATORY PROTEIN"/>
    <property type="match status" value="1"/>
</dbReference>
<dbReference type="InterPro" id="IPR009057">
    <property type="entry name" value="Homeodomain-like_sf"/>
</dbReference>
<dbReference type="Pfam" id="PF25601">
    <property type="entry name" value="AAA_lid_14"/>
    <property type="match status" value="1"/>
</dbReference>
<evidence type="ECO:0000313" key="7">
    <source>
        <dbReference type="Proteomes" id="UP000037507"/>
    </source>
</evidence>
<evidence type="ECO:0000313" key="6">
    <source>
        <dbReference type="EMBL" id="PVE41967.1"/>
    </source>
</evidence>
<dbReference type="Proteomes" id="UP000037507">
    <property type="component" value="Unassembled WGS sequence"/>
</dbReference>
<dbReference type="Pfam" id="PF00158">
    <property type="entry name" value="Sigma54_activat"/>
    <property type="match status" value="1"/>
</dbReference>
<dbReference type="AlphaFoldDB" id="A0A2T7UBA2"/>
<keyword evidence="1" id="KW-0547">Nucleotide-binding</keyword>
<evidence type="ECO:0000259" key="5">
    <source>
        <dbReference type="PROSITE" id="PS50045"/>
    </source>
</evidence>
<dbReference type="PROSITE" id="PS50045">
    <property type="entry name" value="SIGMA54_INTERACT_4"/>
    <property type="match status" value="1"/>
</dbReference>
<dbReference type="GO" id="GO:0043565">
    <property type="term" value="F:sequence-specific DNA binding"/>
    <property type="evidence" value="ECO:0007669"/>
    <property type="project" value="InterPro"/>
</dbReference>
<keyword evidence="7" id="KW-1185">Reference proteome</keyword>
<evidence type="ECO:0000256" key="4">
    <source>
        <dbReference type="ARBA" id="ARBA00023163"/>
    </source>
</evidence>
<dbReference type="Gene3D" id="1.10.10.60">
    <property type="entry name" value="Homeodomain-like"/>
    <property type="match status" value="1"/>
</dbReference>
<dbReference type="InterPro" id="IPR002197">
    <property type="entry name" value="HTH_Fis"/>
</dbReference>
<dbReference type="InterPro" id="IPR002078">
    <property type="entry name" value="Sigma_54_int"/>
</dbReference>
<dbReference type="GO" id="GO:0006355">
    <property type="term" value="P:regulation of DNA-templated transcription"/>
    <property type="evidence" value="ECO:0007669"/>
    <property type="project" value="InterPro"/>
</dbReference>
<reference evidence="6" key="1">
    <citation type="submission" date="2017-04" db="EMBL/GenBank/DDBJ databases">
        <title>Unexpected and diverse lifestyles within the genus Limnohabitans.</title>
        <authorList>
            <person name="Kasalicky V."/>
            <person name="Mehrshad M."/>
            <person name="Andrei S.-A."/>
            <person name="Salcher M."/>
            <person name="Kratochvilova H."/>
            <person name="Simek K."/>
            <person name="Ghai R."/>
        </authorList>
    </citation>
    <scope>NUCLEOTIDE SEQUENCE [LARGE SCALE GENOMIC DNA]</scope>
    <source>
        <strain evidence="6">II-D5</strain>
    </source>
</reference>
<dbReference type="InterPro" id="IPR027417">
    <property type="entry name" value="P-loop_NTPase"/>
</dbReference>
<evidence type="ECO:0000256" key="2">
    <source>
        <dbReference type="ARBA" id="ARBA00022840"/>
    </source>
</evidence>
<dbReference type="GO" id="GO:0005524">
    <property type="term" value="F:ATP binding"/>
    <property type="evidence" value="ECO:0007669"/>
    <property type="project" value="UniProtKB-KW"/>
</dbReference>
<keyword evidence="3" id="KW-0805">Transcription regulation</keyword>
<gene>
    <name evidence="6" type="ORF">H663_014600</name>
</gene>
<feature type="domain" description="Sigma-54 factor interaction" evidence="5">
    <location>
        <begin position="39"/>
        <end position="258"/>
    </location>
</feature>
<sequence>MWLRLKFVNTDKNINSRVSRMPPLTSDHPVLALAKRPTSAAFHGFVRRLHMASQTDDPILLAGEVGTGKRQSATTVHNVSGRSAHNFVQIDCLGIKESKFELEMLGSLNPHNHQLRQGAVSLAEGGTLYLHEVGELPSTSQTLLLRLLESDTYSPVNSSDTYNSDFRLITSSSQDLMAMVEHGKFRNDLLHHINTLTIRTPSLNERREDIEDLVNSILHEIPGGRHKQLSPEAMEVLCHHKYTANILELRNIIHRLVGTFESQSYSGLQVVQAIHAGTPSSKSERVIEKKSQRSMLPDFNGYIDQAQNNPPTFVQPDQQVAAPQPIFQGANHSAYASTTYHIGPQTAPAQPVSEPAWPSAKVADIRSRQVQAPPQPPSWQDRVAAMETEDESMGPFTALKAQERDYIARLVEYCNGDKKKAADIAGVTLRTLYRKLKH</sequence>
<evidence type="ECO:0000256" key="1">
    <source>
        <dbReference type="ARBA" id="ARBA00022741"/>
    </source>
</evidence>
<organism evidence="6 7">
    <name type="scientific">Limnohabitans planktonicus II-D5</name>
    <dbReference type="NCBI Taxonomy" id="1293045"/>
    <lineage>
        <taxon>Bacteria</taxon>
        <taxon>Pseudomonadati</taxon>
        <taxon>Pseudomonadota</taxon>
        <taxon>Betaproteobacteria</taxon>
        <taxon>Burkholderiales</taxon>
        <taxon>Comamonadaceae</taxon>
        <taxon>Limnohabitans</taxon>
    </lineage>
</organism>
<dbReference type="Gene3D" id="1.10.8.60">
    <property type="match status" value="1"/>
</dbReference>
<dbReference type="Pfam" id="PF02954">
    <property type="entry name" value="HTH_8"/>
    <property type="match status" value="1"/>
</dbReference>
<comment type="caution">
    <text evidence="6">The sequence shown here is derived from an EMBL/GenBank/DDBJ whole genome shotgun (WGS) entry which is preliminary data.</text>
</comment>
<dbReference type="Gene3D" id="3.40.50.300">
    <property type="entry name" value="P-loop containing nucleotide triphosphate hydrolases"/>
    <property type="match status" value="1"/>
</dbReference>
<keyword evidence="2" id="KW-0067">ATP-binding</keyword>
<dbReference type="CDD" id="cd00009">
    <property type="entry name" value="AAA"/>
    <property type="match status" value="1"/>
</dbReference>
<protein>
    <submittedName>
        <fullName evidence="6">Sigma-54-dependent Fis family transcriptional regulator</fullName>
    </submittedName>
</protein>
<name>A0A2T7UBA2_9BURK</name>
<dbReference type="EMBL" id="LFYT02000021">
    <property type="protein sequence ID" value="PVE41967.1"/>
    <property type="molecule type" value="Genomic_DNA"/>
</dbReference>
<dbReference type="InterPro" id="IPR058031">
    <property type="entry name" value="AAA_lid_NorR"/>
</dbReference>
<keyword evidence="4" id="KW-0804">Transcription</keyword>
<accession>A0A2T7UBA2</accession>
<evidence type="ECO:0000256" key="3">
    <source>
        <dbReference type="ARBA" id="ARBA00023015"/>
    </source>
</evidence>
<proteinExistence type="predicted"/>
<dbReference type="SUPFAM" id="SSF46689">
    <property type="entry name" value="Homeodomain-like"/>
    <property type="match status" value="1"/>
</dbReference>
<dbReference type="SUPFAM" id="SSF52540">
    <property type="entry name" value="P-loop containing nucleoside triphosphate hydrolases"/>
    <property type="match status" value="1"/>
</dbReference>